<keyword evidence="4" id="KW-1185">Reference proteome</keyword>
<dbReference type="InterPro" id="IPR002347">
    <property type="entry name" value="SDR_fam"/>
</dbReference>
<protein>
    <submittedName>
        <fullName evidence="3">SDR family NAD(P)-dependent oxidoreductase</fullName>
        <ecNumber evidence="3">1.1.1.-</ecNumber>
    </submittedName>
</protein>
<dbReference type="RefSeq" id="WP_379509744.1">
    <property type="nucleotide sequence ID" value="NZ_JBHRTQ010000007.1"/>
</dbReference>
<dbReference type="Gene3D" id="3.40.50.720">
    <property type="entry name" value="NAD(P)-binding Rossmann-like Domain"/>
    <property type="match status" value="1"/>
</dbReference>
<dbReference type="CDD" id="cd05233">
    <property type="entry name" value="SDR_c"/>
    <property type="match status" value="1"/>
</dbReference>
<organism evidence="3 4">
    <name type="scientific">Novosphingobium bradum</name>
    <dbReference type="NCBI Taxonomy" id="1737444"/>
    <lineage>
        <taxon>Bacteria</taxon>
        <taxon>Pseudomonadati</taxon>
        <taxon>Pseudomonadota</taxon>
        <taxon>Alphaproteobacteria</taxon>
        <taxon>Sphingomonadales</taxon>
        <taxon>Sphingomonadaceae</taxon>
        <taxon>Novosphingobium</taxon>
    </lineage>
</organism>
<comment type="caution">
    <text evidence="3">The sequence shown here is derived from an EMBL/GenBank/DDBJ whole genome shotgun (WGS) entry which is preliminary data.</text>
</comment>
<evidence type="ECO:0000256" key="1">
    <source>
        <dbReference type="ARBA" id="ARBA00006484"/>
    </source>
</evidence>
<comment type="similarity">
    <text evidence="1">Belongs to the short-chain dehydrogenases/reductases (SDR) family.</text>
</comment>
<dbReference type="InterPro" id="IPR036291">
    <property type="entry name" value="NAD(P)-bd_dom_sf"/>
</dbReference>
<dbReference type="EC" id="1.1.1.-" evidence="3"/>
<dbReference type="PRINTS" id="PR00081">
    <property type="entry name" value="GDHRDH"/>
</dbReference>
<evidence type="ECO:0000256" key="2">
    <source>
        <dbReference type="ARBA" id="ARBA00023002"/>
    </source>
</evidence>
<reference evidence="4" key="1">
    <citation type="journal article" date="2019" name="Int. J. Syst. Evol. Microbiol.">
        <title>The Global Catalogue of Microorganisms (GCM) 10K type strain sequencing project: providing services to taxonomists for standard genome sequencing and annotation.</title>
        <authorList>
            <consortium name="The Broad Institute Genomics Platform"/>
            <consortium name="The Broad Institute Genome Sequencing Center for Infectious Disease"/>
            <person name="Wu L."/>
            <person name="Ma J."/>
        </authorList>
    </citation>
    <scope>NUCLEOTIDE SEQUENCE [LARGE SCALE GENOMIC DNA]</scope>
    <source>
        <strain evidence="4">KCTC 42984</strain>
    </source>
</reference>
<dbReference type="Proteomes" id="UP001595604">
    <property type="component" value="Unassembled WGS sequence"/>
</dbReference>
<dbReference type="SUPFAM" id="SSF51735">
    <property type="entry name" value="NAD(P)-binding Rossmann-fold domains"/>
    <property type="match status" value="1"/>
</dbReference>
<sequence length="317" mass="33714">MANKVAFITGASRGIGKVCATELAAAGFDVAITARTVKEGEEREHSSTIKRSDTSALPGSLEGTIELVRAHGVQGLTVQADLLDPASLGAAVTTVLERWGRIDVIVHNGRYIGPGHMDRLADTPIELIRKQIEANAIAPLIINQLALPSMVRNGGGTIVNISSSSGYSDPPAAAGDGGWALGYGMSKGAMRRISGILKLEYAGKNINFFDVQPGFISTERIKQDMAGFGFDASKGAPCDVPARVVRWLVTNPEAARYNGMNIEGQQFCHEMGLMPEWPGPAQTSGVKAGAGNYDWSGWRMSQAAQGKPWLQAYEESL</sequence>
<accession>A0ABV7IVZ6</accession>
<gene>
    <name evidence="3" type="ORF">ACFOD9_08990</name>
</gene>
<dbReference type="PANTHER" id="PTHR44196">
    <property type="entry name" value="DEHYDROGENASE/REDUCTASE SDR FAMILY MEMBER 7B"/>
    <property type="match status" value="1"/>
</dbReference>
<evidence type="ECO:0000313" key="4">
    <source>
        <dbReference type="Proteomes" id="UP001595604"/>
    </source>
</evidence>
<keyword evidence="2 3" id="KW-0560">Oxidoreductase</keyword>
<dbReference type="PANTHER" id="PTHR44196:SF1">
    <property type="entry name" value="DEHYDROGENASE_REDUCTASE SDR FAMILY MEMBER 7B"/>
    <property type="match status" value="1"/>
</dbReference>
<proteinExistence type="inferred from homology"/>
<evidence type="ECO:0000313" key="3">
    <source>
        <dbReference type="EMBL" id="MFC3174387.1"/>
    </source>
</evidence>
<name>A0ABV7IVZ6_9SPHN</name>
<dbReference type="GO" id="GO:0016491">
    <property type="term" value="F:oxidoreductase activity"/>
    <property type="evidence" value="ECO:0007669"/>
    <property type="project" value="UniProtKB-KW"/>
</dbReference>
<dbReference type="Pfam" id="PF00106">
    <property type="entry name" value="adh_short"/>
    <property type="match status" value="2"/>
</dbReference>
<dbReference type="EMBL" id="JBHRTQ010000007">
    <property type="protein sequence ID" value="MFC3174387.1"/>
    <property type="molecule type" value="Genomic_DNA"/>
</dbReference>